<feature type="signal peptide" evidence="1">
    <location>
        <begin position="1"/>
        <end position="24"/>
    </location>
</feature>
<dbReference type="PANTHER" id="PTHR13593">
    <property type="match status" value="1"/>
</dbReference>
<dbReference type="InterPro" id="IPR017946">
    <property type="entry name" value="PLC-like_Pdiesterase_TIM-brl"/>
</dbReference>
<feature type="chain" id="PRO_5029544250" description="Phosphatidylinositol-specific phospholipase C X domain-containing protein" evidence="1">
    <location>
        <begin position="25"/>
        <end position="330"/>
    </location>
</feature>
<dbReference type="InterPro" id="IPR000909">
    <property type="entry name" value="PLipase_C_PInositol-sp_X_dom"/>
</dbReference>
<reference evidence="3 4" key="1">
    <citation type="submission" date="2020-04" db="EMBL/GenBank/DDBJ databases">
        <title>Perkinsus chesapeaki whole genome sequence.</title>
        <authorList>
            <person name="Bogema D.R."/>
        </authorList>
    </citation>
    <scope>NUCLEOTIDE SEQUENCE [LARGE SCALE GENOMIC DNA]</scope>
    <source>
        <strain evidence="3">ATCC PRA-425</strain>
    </source>
</reference>
<evidence type="ECO:0000256" key="1">
    <source>
        <dbReference type="SAM" id="SignalP"/>
    </source>
</evidence>
<dbReference type="InterPro" id="IPR051057">
    <property type="entry name" value="PI-PLC_domain"/>
</dbReference>
<comment type="caution">
    <text evidence="3">The sequence shown here is derived from an EMBL/GenBank/DDBJ whole genome shotgun (WGS) entry which is preliminary data.</text>
</comment>
<gene>
    <name evidence="3" type="ORF">FOL47_001974</name>
</gene>
<dbReference type="EMBL" id="JAAPAO010000015">
    <property type="protein sequence ID" value="KAF4677388.1"/>
    <property type="molecule type" value="Genomic_DNA"/>
</dbReference>
<dbReference type="PROSITE" id="PS50007">
    <property type="entry name" value="PIPLC_X_DOMAIN"/>
    <property type="match status" value="1"/>
</dbReference>
<evidence type="ECO:0000313" key="3">
    <source>
        <dbReference type="EMBL" id="KAF4677388.1"/>
    </source>
</evidence>
<accession>A0A7J6N0G9</accession>
<dbReference type="OrthoDB" id="190942at2759"/>
<dbReference type="GO" id="GO:0008081">
    <property type="term" value="F:phosphoric diester hydrolase activity"/>
    <property type="evidence" value="ECO:0007669"/>
    <property type="project" value="InterPro"/>
</dbReference>
<proteinExistence type="predicted"/>
<dbReference type="GO" id="GO:0006629">
    <property type="term" value="P:lipid metabolic process"/>
    <property type="evidence" value="ECO:0007669"/>
    <property type="project" value="InterPro"/>
</dbReference>
<dbReference type="AlphaFoldDB" id="A0A7J6N0G9"/>
<sequence>MAFLTTLNNIILICLVAFLPCIRAGIDDIPLNHFPILMTHDAAMGYLPNTSNLVLRCTKNQVGTLYDQLACGARAFDLRPACEGDGGVYVHHGLVVVRAPLKSVLQDAMRWAQENPDEVVFVRLGWYGPDTPECKAKVTPILAELNLMKSIGSPEVSCSALDGMTVGKAKEASKVSSGGHVFVYELECGEDHGDKKCYSQDAEGKWSVDCFTEMNATEPSAKVEDFLNSIEEISHMTPNGSKFLTNEAHWQYNLDQFSGVGLASSSLIMDEYFSRLNYFLALRVEKFENINMLQVENVCNNGKLLNDKLNERAIALGEHYGRSGQSMTIA</sequence>
<dbReference type="Gene3D" id="3.20.20.190">
    <property type="entry name" value="Phosphatidylinositol (PI) phosphodiesterase"/>
    <property type="match status" value="1"/>
</dbReference>
<evidence type="ECO:0000313" key="4">
    <source>
        <dbReference type="Proteomes" id="UP000591131"/>
    </source>
</evidence>
<evidence type="ECO:0000259" key="2">
    <source>
        <dbReference type="SMART" id="SM00148"/>
    </source>
</evidence>
<dbReference type="CDD" id="cd08557">
    <property type="entry name" value="PI-PLCc_bacteria_like"/>
    <property type="match status" value="1"/>
</dbReference>
<dbReference type="SUPFAM" id="SSF51695">
    <property type="entry name" value="PLC-like phosphodiesterases"/>
    <property type="match status" value="1"/>
</dbReference>
<keyword evidence="1" id="KW-0732">Signal</keyword>
<dbReference type="PANTHER" id="PTHR13593:SF113">
    <property type="entry name" value="SI:DKEY-266F7.9"/>
    <property type="match status" value="1"/>
</dbReference>
<organism evidence="3 4">
    <name type="scientific">Perkinsus chesapeaki</name>
    <name type="common">Clam parasite</name>
    <name type="synonym">Perkinsus andrewsi</name>
    <dbReference type="NCBI Taxonomy" id="330153"/>
    <lineage>
        <taxon>Eukaryota</taxon>
        <taxon>Sar</taxon>
        <taxon>Alveolata</taxon>
        <taxon>Perkinsozoa</taxon>
        <taxon>Perkinsea</taxon>
        <taxon>Perkinsida</taxon>
        <taxon>Perkinsidae</taxon>
        <taxon>Perkinsus</taxon>
    </lineage>
</organism>
<dbReference type="Proteomes" id="UP000591131">
    <property type="component" value="Unassembled WGS sequence"/>
</dbReference>
<feature type="domain" description="Phosphatidylinositol-specific phospholipase C X" evidence="2">
    <location>
        <begin position="25"/>
        <end position="170"/>
    </location>
</feature>
<keyword evidence="4" id="KW-1185">Reference proteome</keyword>
<dbReference type="SMART" id="SM00148">
    <property type="entry name" value="PLCXc"/>
    <property type="match status" value="1"/>
</dbReference>
<protein>
    <recommendedName>
        <fullName evidence="2">Phosphatidylinositol-specific phospholipase C X domain-containing protein</fullName>
    </recommendedName>
</protein>
<name>A0A7J6N0G9_PERCH</name>